<evidence type="ECO:0000256" key="4">
    <source>
        <dbReference type="PROSITE-ProRule" id="PRU00259"/>
    </source>
</evidence>
<dbReference type="Pfam" id="PF00514">
    <property type="entry name" value="Arm"/>
    <property type="match status" value="2"/>
</dbReference>
<evidence type="ECO:0000313" key="7">
    <source>
        <dbReference type="Proteomes" id="UP000054248"/>
    </source>
</evidence>
<protein>
    <recommendedName>
        <fullName evidence="8">Importin subunit alpha</fullName>
    </recommendedName>
</protein>
<evidence type="ECO:0000313" key="6">
    <source>
        <dbReference type="EMBL" id="KIO32041.1"/>
    </source>
</evidence>
<dbReference type="AlphaFoldDB" id="A0A0C3QSQ1"/>
<dbReference type="InterPro" id="IPR016024">
    <property type="entry name" value="ARM-type_fold"/>
</dbReference>
<keyword evidence="3" id="KW-0653">Protein transport</keyword>
<proteinExistence type="inferred from homology"/>
<evidence type="ECO:0000256" key="5">
    <source>
        <dbReference type="SAM" id="MobiDB-lite"/>
    </source>
</evidence>
<name>A0A0C3QSQ1_9AGAM</name>
<reference evidence="7" key="2">
    <citation type="submission" date="2015-01" db="EMBL/GenBank/DDBJ databases">
        <title>Evolutionary Origins and Diversification of the Mycorrhizal Mutualists.</title>
        <authorList>
            <consortium name="DOE Joint Genome Institute"/>
            <consortium name="Mycorrhizal Genomics Consortium"/>
            <person name="Kohler A."/>
            <person name="Kuo A."/>
            <person name="Nagy L.G."/>
            <person name="Floudas D."/>
            <person name="Copeland A."/>
            <person name="Barry K.W."/>
            <person name="Cichocki N."/>
            <person name="Veneault-Fourrey C."/>
            <person name="LaButti K."/>
            <person name="Lindquist E.A."/>
            <person name="Lipzen A."/>
            <person name="Lundell T."/>
            <person name="Morin E."/>
            <person name="Murat C."/>
            <person name="Riley R."/>
            <person name="Ohm R."/>
            <person name="Sun H."/>
            <person name="Tunlid A."/>
            <person name="Henrissat B."/>
            <person name="Grigoriev I.V."/>
            <person name="Hibbett D.S."/>
            <person name="Martin F."/>
        </authorList>
    </citation>
    <scope>NUCLEOTIDE SEQUENCE [LARGE SCALE GENOMIC DNA]</scope>
    <source>
        <strain evidence="7">MUT 4182</strain>
    </source>
</reference>
<feature type="compositionally biased region" description="Basic and acidic residues" evidence="5">
    <location>
        <begin position="26"/>
        <end position="35"/>
    </location>
</feature>
<dbReference type="PANTHER" id="PTHR23316">
    <property type="entry name" value="IMPORTIN ALPHA"/>
    <property type="match status" value="1"/>
</dbReference>
<dbReference type="Proteomes" id="UP000054248">
    <property type="component" value="Unassembled WGS sequence"/>
</dbReference>
<organism evidence="6 7">
    <name type="scientific">Tulasnella calospora MUT 4182</name>
    <dbReference type="NCBI Taxonomy" id="1051891"/>
    <lineage>
        <taxon>Eukaryota</taxon>
        <taxon>Fungi</taxon>
        <taxon>Dikarya</taxon>
        <taxon>Basidiomycota</taxon>
        <taxon>Agaricomycotina</taxon>
        <taxon>Agaricomycetes</taxon>
        <taxon>Cantharellales</taxon>
        <taxon>Tulasnellaceae</taxon>
        <taxon>Tulasnella</taxon>
    </lineage>
</organism>
<keyword evidence="7" id="KW-1185">Reference proteome</keyword>
<gene>
    <name evidence="6" type="ORF">M407DRAFT_19067</name>
</gene>
<feature type="repeat" description="ARM" evidence="4">
    <location>
        <begin position="95"/>
        <end position="137"/>
    </location>
</feature>
<evidence type="ECO:0008006" key="8">
    <source>
        <dbReference type="Google" id="ProtNLM"/>
    </source>
</evidence>
<dbReference type="GO" id="GO:0015031">
    <property type="term" value="P:protein transport"/>
    <property type="evidence" value="ECO:0007669"/>
    <property type="project" value="UniProtKB-KW"/>
</dbReference>
<dbReference type="SMART" id="SM00185">
    <property type="entry name" value="ARM"/>
    <property type="match status" value="5"/>
</dbReference>
<evidence type="ECO:0000256" key="2">
    <source>
        <dbReference type="ARBA" id="ARBA00022448"/>
    </source>
</evidence>
<keyword evidence="2" id="KW-0813">Transport</keyword>
<dbReference type="OrthoDB" id="29145at2759"/>
<dbReference type="SUPFAM" id="SSF48371">
    <property type="entry name" value="ARM repeat"/>
    <property type="match status" value="1"/>
</dbReference>
<feature type="region of interest" description="Disordered" evidence="5">
    <location>
        <begin position="1"/>
        <end position="35"/>
    </location>
</feature>
<dbReference type="PROSITE" id="PS50176">
    <property type="entry name" value="ARM_REPEAT"/>
    <property type="match status" value="1"/>
</dbReference>
<dbReference type="HOGENOM" id="CLU_041471_0_0_1"/>
<comment type="similarity">
    <text evidence="1">Belongs to the importin alpha family.</text>
</comment>
<dbReference type="Gene3D" id="1.25.10.10">
    <property type="entry name" value="Leucine-rich Repeat Variant"/>
    <property type="match status" value="1"/>
</dbReference>
<evidence type="ECO:0000256" key="3">
    <source>
        <dbReference type="ARBA" id="ARBA00022927"/>
    </source>
</evidence>
<dbReference type="InterPro" id="IPR011989">
    <property type="entry name" value="ARM-like"/>
</dbReference>
<sequence length="458" mass="49889">MTTNTTEAGVAGDPNPPKLNENSVLTHEENDQDQTDKAELARYLTPNHQIRPEIAEGMRSHSPQIQLESATMIRRLTQLLGHPAEVGAKLVIDSGILPTIINMLSSEDVGLVSESAWTLANVSAGTSEQTSAVVEGGAIPKLITIFRSTSNGTKQSVLIALGNIVADSSRLRELVLKEGGLEPALDVLEDPERYPAGIIEIAAWMIARGTKAESDRCILLGTTKPIMPILLKFILCYPDDTAEPLSQVIKTLRKFVTNAGAIKMVIDSGITPRLVRLCRCVAGDHDVQEDALRLLSRFTTERSEHVQAALDNGFLDALHFCLGARVKVRVACWAAGNIARHGRVSQATTLLESPLITLIVGIAIDAAAPLDSRQEAAKALSYAARFASYNTQFLRPLLEARCIEALTELLPSEDGRIGDLILHGIDYFMQSEWSGRVEAMARFEASDGIRRLRDYPRV</sequence>
<evidence type="ECO:0000256" key="1">
    <source>
        <dbReference type="ARBA" id="ARBA00010394"/>
    </source>
</evidence>
<accession>A0A0C3QSQ1</accession>
<dbReference type="EMBL" id="KN822958">
    <property type="protein sequence ID" value="KIO32041.1"/>
    <property type="molecule type" value="Genomic_DNA"/>
</dbReference>
<reference evidence="6 7" key="1">
    <citation type="submission" date="2014-04" db="EMBL/GenBank/DDBJ databases">
        <authorList>
            <consortium name="DOE Joint Genome Institute"/>
            <person name="Kuo A."/>
            <person name="Girlanda M."/>
            <person name="Perotto S."/>
            <person name="Kohler A."/>
            <person name="Nagy L.G."/>
            <person name="Floudas D."/>
            <person name="Copeland A."/>
            <person name="Barry K.W."/>
            <person name="Cichocki N."/>
            <person name="Veneault-Fourrey C."/>
            <person name="LaButti K."/>
            <person name="Lindquist E.A."/>
            <person name="Lipzen A."/>
            <person name="Lundell T."/>
            <person name="Morin E."/>
            <person name="Murat C."/>
            <person name="Sun H."/>
            <person name="Tunlid A."/>
            <person name="Henrissat B."/>
            <person name="Grigoriev I.V."/>
            <person name="Hibbett D.S."/>
            <person name="Martin F."/>
            <person name="Nordberg H.P."/>
            <person name="Cantor M.N."/>
            <person name="Hua S.X."/>
        </authorList>
    </citation>
    <scope>NUCLEOTIDE SEQUENCE [LARGE SCALE GENOMIC DNA]</scope>
    <source>
        <strain evidence="6 7">MUT 4182</strain>
    </source>
</reference>
<dbReference type="STRING" id="1051891.A0A0C3QSQ1"/>
<dbReference type="InterPro" id="IPR000225">
    <property type="entry name" value="Armadillo"/>
</dbReference>